<dbReference type="EMBL" id="ASPP01018106">
    <property type="protein sequence ID" value="ETO16560.1"/>
    <property type="molecule type" value="Genomic_DNA"/>
</dbReference>
<dbReference type="AlphaFoldDB" id="X6MTV7"/>
<accession>X6MTV7</accession>
<proteinExistence type="predicted"/>
<name>X6MTV7_RETFI</name>
<organism evidence="1 2">
    <name type="scientific">Reticulomyxa filosa</name>
    <dbReference type="NCBI Taxonomy" id="46433"/>
    <lineage>
        <taxon>Eukaryota</taxon>
        <taxon>Sar</taxon>
        <taxon>Rhizaria</taxon>
        <taxon>Retaria</taxon>
        <taxon>Foraminifera</taxon>
        <taxon>Monothalamids</taxon>
        <taxon>Reticulomyxidae</taxon>
        <taxon>Reticulomyxa</taxon>
    </lineage>
</organism>
<evidence type="ECO:0000313" key="2">
    <source>
        <dbReference type="Proteomes" id="UP000023152"/>
    </source>
</evidence>
<reference evidence="1 2" key="1">
    <citation type="journal article" date="2013" name="Curr. Biol.">
        <title>The Genome of the Foraminiferan Reticulomyxa filosa.</title>
        <authorList>
            <person name="Glockner G."/>
            <person name="Hulsmann N."/>
            <person name="Schleicher M."/>
            <person name="Noegel A.A."/>
            <person name="Eichinger L."/>
            <person name="Gallinger C."/>
            <person name="Pawlowski J."/>
            <person name="Sierra R."/>
            <person name="Euteneuer U."/>
            <person name="Pillet L."/>
            <person name="Moustafa A."/>
            <person name="Platzer M."/>
            <person name="Groth M."/>
            <person name="Szafranski K."/>
            <person name="Schliwa M."/>
        </authorList>
    </citation>
    <scope>NUCLEOTIDE SEQUENCE [LARGE SCALE GENOMIC DNA]</scope>
</reference>
<evidence type="ECO:0000313" key="1">
    <source>
        <dbReference type="EMBL" id="ETO16560.1"/>
    </source>
</evidence>
<protein>
    <submittedName>
        <fullName evidence="1">Uncharacterized protein</fullName>
    </submittedName>
</protein>
<comment type="caution">
    <text evidence="1">The sequence shown here is derived from an EMBL/GenBank/DDBJ whole genome shotgun (WGS) entry which is preliminary data.</text>
</comment>
<dbReference type="Proteomes" id="UP000023152">
    <property type="component" value="Unassembled WGS sequence"/>
</dbReference>
<feature type="non-terminal residue" evidence="1">
    <location>
        <position position="106"/>
    </location>
</feature>
<sequence>MRDHFMFGKDELIVFECKFDKCKPVISSKMNNSYVLLHDIYPIIQVHLERCEIANSNKKENISKKSNIPISEKYQATFFLKKKRNKEVVLVSKVIKTINSAYVTLK</sequence>
<keyword evidence="2" id="KW-1185">Reference proteome</keyword>
<gene>
    <name evidence="1" type="ORF">RFI_20779</name>
</gene>